<dbReference type="EMBL" id="OE180528">
    <property type="protein sequence ID" value="CAD7571472.1"/>
    <property type="molecule type" value="Genomic_DNA"/>
</dbReference>
<evidence type="ECO:0000256" key="1">
    <source>
        <dbReference type="SAM" id="MobiDB-lite"/>
    </source>
</evidence>
<name>A0A7R9J2Z1_TIMCA</name>
<protein>
    <submittedName>
        <fullName evidence="2">(California timema) hypothetical protein</fullName>
    </submittedName>
</protein>
<feature type="region of interest" description="Disordered" evidence="1">
    <location>
        <begin position="136"/>
        <end position="162"/>
    </location>
</feature>
<feature type="region of interest" description="Disordered" evidence="1">
    <location>
        <begin position="180"/>
        <end position="229"/>
    </location>
</feature>
<proteinExistence type="predicted"/>
<organism evidence="2">
    <name type="scientific">Timema californicum</name>
    <name type="common">California timema</name>
    <name type="synonym">Walking stick</name>
    <dbReference type="NCBI Taxonomy" id="61474"/>
    <lineage>
        <taxon>Eukaryota</taxon>
        <taxon>Metazoa</taxon>
        <taxon>Ecdysozoa</taxon>
        <taxon>Arthropoda</taxon>
        <taxon>Hexapoda</taxon>
        <taxon>Insecta</taxon>
        <taxon>Pterygota</taxon>
        <taxon>Neoptera</taxon>
        <taxon>Polyneoptera</taxon>
        <taxon>Phasmatodea</taxon>
        <taxon>Timematodea</taxon>
        <taxon>Timematoidea</taxon>
        <taxon>Timematidae</taxon>
        <taxon>Timema</taxon>
    </lineage>
</organism>
<sequence>MGRVENYLEKNTLSILDRYSNPDLPVISSSRQHENDGMDLSNSLRQNIGERYQDAFDKQKTFANWSMCSPTPPPTTTTTKLLAGYSLDPNYFQLRSERQKFTTSYYPFRIYALSTNYASGLEIGKVKLEEVNPHLSGGKVENRLGKTTPSSPDRDSNLDLPVLSSRAQHDYRVIQLRHRGGVERKGKGGIPTTDPLSVHKLGNHNAIPGTSGTLSLSLSRNSSSPRNWNPIRLLDAQSLPLAAR</sequence>
<dbReference type="AlphaFoldDB" id="A0A7R9J2Z1"/>
<accession>A0A7R9J2Z1</accession>
<gene>
    <name evidence="2" type="ORF">TCMB3V08_LOCUS4147</name>
</gene>
<evidence type="ECO:0000313" key="2">
    <source>
        <dbReference type="EMBL" id="CAD7571472.1"/>
    </source>
</evidence>
<reference evidence="2" key="1">
    <citation type="submission" date="2020-11" db="EMBL/GenBank/DDBJ databases">
        <authorList>
            <person name="Tran Van P."/>
        </authorList>
    </citation>
    <scope>NUCLEOTIDE SEQUENCE</scope>
</reference>
<feature type="compositionally biased region" description="Low complexity" evidence="1">
    <location>
        <begin position="208"/>
        <end position="227"/>
    </location>
</feature>